<proteinExistence type="predicted"/>
<reference evidence="1 2" key="1">
    <citation type="submission" date="2016-01" db="EMBL/GenBank/DDBJ databases">
        <authorList>
            <person name="Oliw E.H."/>
        </authorList>
    </citation>
    <scope>NUCLEOTIDE SEQUENCE [LARGE SCALE GENOMIC DNA]</scope>
    <source>
        <strain evidence="1">LMG 27134</strain>
    </source>
</reference>
<gene>
    <name evidence="1" type="ORF">AWB69_03911</name>
</gene>
<evidence type="ECO:0000313" key="1">
    <source>
        <dbReference type="EMBL" id="SAL39449.1"/>
    </source>
</evidence>
<dbReference type="Proteomes" id="UP000054683">
    <property type="component" value="Unassembled WGS sequence"/>
</dbReference>
<dbReference type="EMBL" id="FCOK02000025">
    <property type="protein sequence ID" value="SAL39449.1"/>
    <property type="molecule type" value="Genomic_DNA"/>
</dbReference>
<evidence type="ECO:0000313" key="2">
    <source>
        <dbReference type="Proteomes" id="UP000054683"/>
    </source>
</evidence>
<accession>A0A158H660</accession>
<name>A0A158H660_9BURK</name>
<protein>
    <submittedName>
        <fullName evidence="1">Uncharacterized protein</fullName>
    </submittedName>
</protein>
<organism evidence="1 2">
    <name type="scientific">Caballeronia udeis</name>
    <dbReference type="NCBI Taxonomy" id="1232866"/>
    <lineage>
        <taxon>Bacteria</taxon>
        <taxon>Pseudomonadati</taxon>
        <taxon>Pseudomonadota</taxon>
        <taxon>Betaproteobacteria</taxon>
        <taxon>Burkholderiales</taxon>
        <taxon>Burkholderiaceae</taxon>
        <taxon>Caballeronia</taxon>
    </lineage>
</organism>
<dbReference type="AlphaFoldDB" id="A0A158H660"/>
<sequence length="49" mass="5313">MNGVLNDEVRGASWVPPEKKAVGEVFGGELLTKSCRNDRTQCLNPVILA</sequence>